<gene>
    <name evidence="1" type="ORF">MMH89_00200</name>
</gene>
<accession>A0ABY5DKS7</accession>
<sequence>MNMFDDMVEAALEIEYDASECDRLNERLSQQAFAPDAVQEILQGHFLRGHGMGNNFGIQLIQARTEIQLNGRLSQPTYQALKNAVALDQPVAAAPAQQFAGPVGHLAPRSLFG</sequence>
<name>A0ABY5DKS7_9GAMM</name>
<protein>
    <submittedName>
        <fullName evidence="1">Uncharacterized protein</fullName>
    </submittedName>
</protein>
<dbReference type="RefSeq" id="WP_258568371.1">
    <property type="nucleotide sequence ID" value="NZ_CP092900.1"/>
</dbReference>
<proteinExistence type="predicted"/>
<evidence type="ECO:0000313" key="2">
    <source>
        <dbReference type="Proteomes" id="UP001055955"/>
    </source>
</evidence>
<organism evidence="1 2">
    <name type="scientific">Candidatus Comchoanobacter bicostacola</name>
    <dbReference type="NCBI Taxonomy" id="2919598"/>
    <lineage>
        <taxon>Bacteria</taxon>
        <taxon>Pseudomonadati</taxon>
        <taxon>Pseudomonadota</taxon>
        <taxon>Gammaproteobacteria</taxon>
        <taxon>Candidatus Comchoanobacterales</taxon>
        <taxon>Candidatus Comchoanobacteraceae</taxon>
        <taxon>Candidatus Comchoanobacter</taxon>
    </lineage>
</organism>
<dbReference type="EMBL" id="CP092900">
    <property type="protein sequence ID" value="UTC24587.1"/>
    <property type="molecule type" value="Genomic_DNA"/>
</dbReference>
<keyword evidence="2" id="KW-1185">Reference proteome</keyword>
<dbReference type="Proteomes" id="UP001055955">
    <property type="component" value="Chromosome"/>
</dbReference>
<evidence type="ECO:0000313" key="1">
    <source>
        <dbReference type="EMBL" id="UTC24587.1"/>
    </source>
</evidence>
<reference evidence="1 2" key="1">
    <citation type="journal article" date="2022" name="Nat. Microbiol.">
        <title>The microbiome of a bacterivorous marine choanoflagellate contains a resource-demanding obligate bacterial associate.</title>
        <authorList>
            <person name="Needham D.M."/>
            <person name="Poirier C."/>
            <person name="Bachy C."/>
            <person name="George E.E."/>
            <person name="Wilken S."/>
            <person name="Yung C.C.M."/>
            <person name="Limardo A.J."/>
            <person name="Morando M."/>
            <person name="Sudek L."/>
            <person name="Malmstrom R.R."/>
            <person name="Keeling P.J."/>
            <person name="Santoro A.E."/>
            <person name="Worden A.Z."/>
        </authorList>
    </citation>
    <scope>NUCLEOTIDE SEQUENCE [LARGE SCALE GENOMIC DNA]</scope>
    <source>
        <strain evidence="1 2">Comchoano-1</strain>
    </source>
</reference>